<evidence type="ECO:0000256" key="6">
    <source>
        <dbReference type="SAM" id="Phobius"/>
    </source>
</evidence>
<dbReference type="InterPro" id="IPR001851">
    <property type="entry name" value="ABC_transp_permease"/>
</dbReference>
<evidence type="ECO:0000256" key="4">
    <source>
        <dbReference type="ARBA" id="ARBA00022989"/>
    </source>
</evidence>
<keyword evidence="4 6" id="KW-1133">Transmembrane helix</keyword>
<comment type="subcellular location">
    <subcellularLocation>
        <location evidence="1">Cell membrane</location>
        <topology evidence="1">Multi-pass membrane protein</topology>
    </subcellularLocation>
</comment>
<feature type="transmembrane region" description="Helical" evidence="6">
    <location>
        <begin position="172"/>
        <end position="196"/>
    </location>
</feature>
<evidence type="ECO:0000256" key="3">
    <source>
        <dbReference type="ARBA" id="ARBA00022692"/>
    </source>
</evidence>
<feature type="transmembrane region" description="Helical" evidence="6">
    <location>
        <begin position="46"/>
        <end position="74"/>
    </location>
</feature>
<dbReference type="RefSeq" id="WP_111386534.1">
    <property type="nucleotide sequence ID" value="NZ_NPEW01000175.1"/>
</dbReference>
<dbReference type="AlphaFoldDB" id="A0A327K2U0"/>
<dbReference type="OrthoDB" id="9804361at2"/>
<feature type="transmembrane region" description="Helical" evidence="6">
    <location>
        <begin position="122"/>
        <end position="143"/>
    </location>
</feature>
<sequence length="285" mass="29350">MIGAYEITLVAVVSINLMLALGLNLITGFCGQVSLGHAAFFGTGAYAAALAAGGLPLPVVLVLAGLVACALGLLVGVASLRVREDFLAITTMGVGFVFLGFVRKQGWLGAEMGLTDIPDHGLGDIGFVGLCLALVAAMAALSWHIKRSWMGFGFAAVADDERTARTLGINAAAYKLAAFVIGTFLAGVAGAVYAYFTRFIIPSAFGFTVSISILTMVIVGGVGSIWGVVAACVVLTLLPEFSRVINDYKLLLYGALIVLTMRFAPGGLAGLVRSLVARRSTGGAP</sequence>
<dbReference type="EMBL" id="UWOC01000208">
    <property type="protein sequence ID" value="VCU11664.1"/>
    <property type="molecule type" value="Genomic_DNA"/>
</dbReference>
<keyword evidence="3 6" id="KW-0812">Transmembrane</keyword>
<evidence type="ECO:0000256" key="5">
    <source>
        <dbReference type="ARBA" id="ARBA00023136"/>
    </source>
</evidence>
<keyword evidence="8" id="KW-1185">Reference proteome</keyword>
<comment type="caution">
    <text evidence="7">The sequence shown here is derived from an EMBL/GenBank/DDBJ whole genome shotgun (WGS) entry which is preliminary data.</text>
</comment>
<evidence type="ECO:0000256" key="1">
    <source>
        <dbReference type="ARBA" id="ARBA00004651"/>
    </source>
</evidence>
<feature type="transmembrane region" description="Helical" evidence="6">
    <location>
        <begin position="208"/>
        <end position="238"/>
    </location>
</feature>
<evidence type="ECO:0000256" key="2">
    <source>
        <dbReference type="ARBA" id="ARBA00022475"/>
    </source>
</evidence>
<feature type="transmembrane region" description="Helical" evidence="6">
    <location>
        <begin position="86"/>
        <end position="102"/>
    </location>
</feature>
<dbReference type="PANTHER" id="PTHR30482">
    <property type="entry name" value="HIGH-AFFINITY BRANCHED-CHAIN AMINO ACID TRANSPORT SYSTEM PERMEASE"/>
    <property type="match status" value="1"/>
</dbReference>
<organism evidence="7 8">
    <name type="scientific">Rhodoplanes serenus</name>
    <dbReference type="NCBI Taxonomy" id="200615"/>
    <lineage>
        <taxon>Bacteria</taxon>
        <taxon>Pseudomonadati</taxon>
        <taxon>Pseudomonadota</taxon>
        <taxon>Alphaproteobacteria</taxon>
        <taxon>Hyphomicrobiales</taxon>
        <taxon>Nitrobacteraceae</taxon>
        <taxon>Rhodoplanes</taxon>
    </lineage>
</organism>
<evidence type="ECO:0000313" key="8">
    <source>
        <dbReference type="Proteomes" id="UP000289200"/>
    </source>
</evidence>
<gene>
    <name evidence="7" type="ORF">RHODGE_RHODGE_04878</name>
</gene>
<keyword evidence="5 6" id="KW-0472">Membrane</keyword>
<proteinExistence type="predicted"/>
<feature type="transmembrane region" description="Helical" evidence="6">
    <location>
        <begin position="250"/>
        <end position="272"/>
    </location>
</feature>
<dbReference type="Pfam" id="PF02653">
    <property type="entry name" value="BPD_transp_2"/>
    <property type="match status" value="1"/>
</dbReference>
<accession>A0A327K2U0</accession>
<dbReference type="CDD" id="cd06581">
    <property type="entry name" value="TM_PBP1_LivM_like"/>
    <property type="match status" value="1"/>
</dbReference>
<dbReference type="Proteomes" id="UP000289200">
    <property type="component" value="Unassembled WGS sequence"/>
</dbReference>
<name>A0A327K2U0_9BRAD</name>
<dbReference type="GO" id="GO:0005886">
    <property type="term" value="C:plasma membrane"/>
    <property type="evidence" value="ECO:0007669"/>
    <property type="project" value="UniProtKB-SubCell"/>
</dbReference>
<keyword evidence="2" id="KW-1003">Cell membrane</keyword>
<dbReference type="PANTHER" id="PTHR30482:SF10">
    <property type="entry name" value="HIGH-AFFINITY BRANCHED-CHAIN AMINO ACID TRANSPORT PROTEIN BRAE"/>
    <property type="match status" value="1"/>
</dbReference>
<dbReference type="InterPro" id="IPR043428">
    <property type="entry name" value="LivM-like"/>
</dbReference>
<feature type="transmembrane region" description="Helical" evidence="6">
    <location>
        <begin position="7"/>
        <end position="26"/>
    </location>
</feature>
<evidence type="ECO:0000313" key="7">
    <source>
        <dbReference type="EMBL" id="VCU11664.1"/>
    </source>
</evidence>
<dbReference type="GO" id="GO:0015658">
    <property type="term" value="F:branched-chain amino acid transmembrane transporter activity"/>
    <property type="evidence" value="ECO:0007669"/>
    <property type="project" value="InterPro"/>
</dbReference>
<reference evidence="8" key="1">
    <citation type="submission" date="2018-10" db="EMBL/GenBank/DDBJ databases">
        <authorList>
            <person name="Peiro R."/>
            <person name="Begona"/>
            <person name="Cbmso G."/>
            <person name="Lopez M."/>
            <person name="Gonzalez S."/>
            <person name="Sacristan E."/>
            <person name="Castillo E."/>
        </authorList>
    </citation>
    <scope>NUCLEOTIDE SEQUENCE [LARGE SCALE GENOMIC DNA]</scope>
</reference>
<protein>
    <submittedName>
        <fullName evidence="7">Uncharacterized protein</fullName>
    </submittedName>
</protein>